<comment type="caution">
    <text evidence="3">The sequence shown here is derived from an EMBL/GenBank/DDBJ whole genome shotgun (WGS) entry which is preliminary data.</text>
</comment>
<dbReference type="InterPro" id="IPR030970">
    <property type="entry name" value="ABC_MlaD"/>
</dbReference>
<keyword evidence="4" id="KW-1185">Reference proteome</keyword>
<dbReference type="Pfam" id="PF02470">
    <property type="entry name" value="MlaD"/>
    <property type="match status" value="1"/>
</dbReference>
<gene>
    <name evidence="3" type="primary">mlaD</name>
    <name evidence="3" type="ORF">FOY91_11670</name>
</gene>
<dbReference type="RefSeq" id="WP_145151835.1">
    <property type="nucleotide sequence ID" value="NZ_VNIM01000043.1"/>
</dbReference>
<evidence type="ECO:0000313" key="4">
    <source>
        <dbReference type="Proteomes" id="UP000318681"/>
    </source>
</evidence>
<dbReference type="NCBIfam" id="TIGR04430">
    <property type="entry name" value="OM_asym_MlaD"/>
    <property type="match status" value="1"/>
</dbReference>
<dbReference type="PANTHER" id="PTHR33371:SF4">
    <property type="entry name" value="INTERMEMBRANE PHOSPHOLIPID TRANSPORT SYSTEM BINDING PROTEIN MLAD"/>
    <property type="match status" value="1"/>
</dbReference>
<keyword evidence="1" id="KW-1133">Transmembrane helix</keyword>
<proteinExistence type="predicted"/>
<keyword evidence="1" id="KW-0472">Membrane</keyword>
<evidence type="ECO:0000256" key="1">
    <source>
        <dbReference type="SAM" id="Phobius"/>
    </source>
</evidence>
<name>A0A558R2T9_9SPHN</name>
<dbReference type="Proteomes" id="UP000318681">
    <property type="component" value="Unassembled WGS sequence"/>
</dbReference>
<dbReference type="AlphaFoldDB" id="A0A558R2T9"/>
<dbReference type="InterPro" id="IPR052336">
    <property type="entry name" value="MlaD_Phospholipid_Transporter"/>
</dbReference>
<reference evidence="3 4" key="1">
    <citation type="submission" date="2019-07" db="EMBL/GenBank/DDBJ databases">
        <title>Sphingomonas solaris sp. nov., isolated from a solar panel from Boston, Massachusetts.</title>
        <authorList>
            <person name="Tanner K."/>
            <person name="Pascual J."/>
            <person name="Mancuso C."/>
            <person name="Pereto J."/>
            <person name="Khalil A."/>
            <person name="Vilanova C."/>
        </authorList>
    </citation>
    <scope>NUCLEOTIDE SEQUENCE [LARGE SCALE GENOMIC DNA]</scope>
    <source>
        <strain evidence="3 4">R4DWN</strain>
    </source>
</reference>
<dbReference type="EMBL" id="VNIM01000043">
    <property type="protein sequence ID" value="TVV73704.1"/>
    <property type="molecule type" value="Genomic_DNA"/>
</dbReference>
<protein>
    <submittedName>
        <fullName evidence="3">Outer membrane lipid asymmetry maintenance protein MlaD</fullName>
    </submittedName>
</protein>
<dbReference type="PANTHER" id="PTHR33371">
    <property type="entry name" value="INTERMEMBRANE PHOSPHOLIPID TRANSPORT SYSTEM BINDING PROTEIN MLAD-RELATED"/>
    <property type="match status" value="1"/>
</dbReference>
<keyword evidence="1" id="KW-0812">Transmembrane</keyword>
<feature type="transmembrane region" description="Helical" evidence="1">
    <location>
        <begin position="12"/>
        <end position="30"/>
    </location>
</feature>
<sequence>MKNLFRENVVEALVGLLVVLLAAWFAWFAWDRTGGGGPADAIRVTALFPNASGVAVGTDVRVAGLKVGTVAEQKLDPQSFQVDVTLALDPTLKMPKDSSAAITSEGLLGSTFIALAPGGDPAPLKSGDTIVDTQGSIDLMGMIGQFINKSGSDTPATPK</sequence>
<feature type="domain" description="Mce/MlaD" evidence="2">
    <location>
        <begin position="42"/>
        <end position="118"/>
    </location>
</feature>
<dbReference type="InterPro" id="IPR003399">
    <property type="entry name" value="Mce/MlaD"/>
</dbReference>
<evidence type="ECO:0000313" key="3">
    <source>
        <dbReference type="EMBL" id="TVV73704.1"/>
    </source>
</evidence>
<accession>A0A558R2T9</accession>
<dbReference type="OrthoDB" id="7164001at2"/>
<evidence type="ECO:0000259" key="2">
    <source>
        <dbReference type="Pfam" id="PF02470"/>
    </source>
</evidence>
<organism evidence="3 4">
    <name type="scientific">Alterirhizorhabdus solaris</name>
    <dbReference type="NCBI Taxonomy" id="2529389"/>
    <lineage>
        <taxon>Bacteria</taxon>
        <taxon>Pseudomonadati</taxon>
        <taxon>Pseudomonadota</taxon>
        <taxon>Alphaproteobacteria</taxon>
        <taxon>Sphingomonadales</taxon>
        <taxon>Rhizorhabdaceae</taxon>
        <taxon>Alterirhizorhabdus</taxon>
    </lineage>
</organism>
<dbReference type="GO" id="GO:0015914">
    <property type="term" value="P:phospholipid transport"/>
    <property type="evidence" value="ECO:0007669"/>
    <property type="project" value="InterPro"/>
</dbReference>